<evidence type="ECO:0000256" key="1">
    <source>
        <dbReference type="SAM" id="Phobius"/>
    </source>
</evidence>
<dbReference type="AlphaFoldDB" id="A0A1E1K9C8"/>
<evidence type="ECO:0000313" key="2">
    <source>
        <dbReference type="EMBL" id="CZS94695.1"/>
    </source>
</evidence>
<accession>A0A1E1K9C8</accession>
<evidence type="ECO:0000313" key="3">
    <source>
        <dbReference type="Proteomes" id="UP000178912"/>
    </source>
</evidence>
<proteinExistence type="predicted"/>
<gene>
    <name evidence="2" type="ORF">RAG0_04608</name>
</gene>
<reference evidence="3" key="1">
    <citation type="submission" date="2016-03" db="EMBL/GenBank/DDBJ databases">
        <authorList>
            <person name="Guldener U."/>
        </authorList>
    </citation>
    <scope>NUCLEOTIDE SEQUENCE [LARGE SCALE GENOMIC DNA]</scope>
    <source>
        <strain evidence="3">04CH-RAC-A.6.1</strain>
    </source>
</reference>
<keyword evidence="3" id="KW-1185">Reference proteome</keyword>
<dbReference type="Proteomes" id="UP000178912">
    <property type="component" value="Unassembled WGS sequence"/>
</dbReference>
<keyword evidence="1" id="KW-0472">Membrane</keyword>
<feature type="transmembrane region" description="Helical" evidence="1">
    <location>
        <begin position="12"/>
        <end position="28"/>
    </location>
</feature>
<protein>
    <recommendedName>
        <fullName evidence="4">Alternative oxidase</fullName>
    </recommendedName>
</protein>
<dbReference type="OrthoDB" id="20368at2759"/>
<keyword evidence="1" id="KW-0812">Transmembrane</keyword>
<organism evidence="2 3">
    <name type="scientific">Rhynchosporium agropyri</name>
    <dbReference type="NCBI Taxonomy" id="914238"/>
    <lineage>
        <taxon>Eukaryota</taxon>
        <taxon>Fungi</taxon>
        <taxon>Dikarya</taxon>
        <taxon>Ascomycota</taxon>
        <taxon>Pezizomycotina</taxon>
        <taxon>Leotiomycetes</taxon>
        <taxon>Helotiales</taxon>
        <taxon>Ploettnerulaceae</taxon>
        <taxon>Rhynchosporium</taxon>
    </lineage>
</organism>
<sequence>MQLSNGISRRYVILVSSGLIFVWLWLAMGEDRDRRLPKSIAWAIGRPVSTPQNDVFDHPLLDSWELREICSATEWNASLVFTCDDNRGGIGHVRNSILNCVRFAIGAGGGLVLPNIKLRDVNVMSAGDAEDEEGDDRFEKRHGLGSEEMNYMFDRNHFVDSLMKSCPELVLVRHMESTSSHRRRSLLPESLFENIPASGIEEPGEWPARLGMWIDKYIPPGPAAEPVVIDLEQSFLHYPIHSDGSSLAWSFGDILKFRPDVRQLATSVLKGLAHSHDKDGTEVQLYDVTSDIINPSFIGVHLGTENPLAERHEVDITYSHYQAQAAAYIEQATTAKIPLMYVGSGNLPEILKLAVEAQEWNVDVTHKEVLLQGKQADALAKLRWDQKALVDYLVLLKGQEFAGIGHSSFSWNVMLKRHELGDGASASLAKGVYRDGLSTLYGVRSSYLESSGCMWP</sequence>
<dbReference type="CDD" id="cd11296">
    <property type="entry name" value="O-FucT_like"/>
    <property type="match status" value="1"/>
</dbReference>
<keyword evidence="1" id="KW-1133">Transmembrane helix</keyword>
<name>A0A1E1K9C8_9HELO</name>
<evidence type="ECO:0008006" key="4">
    <source>
        <dbReference type="Google" id="ProtNLM"/>
    </source>
</evidence>
<dbReference type="EMBL" id="FJUX01000019">
    <property type="protein sequence ID" value="CZS94695.1"/>
    <property type="molecule type" value="Genomic_DNA"/>
</dbReference>